<sequence>MPSLPLHHPLLSLIGLHFVFLHCRALMGRVKDALLVFGLILFLSAEEDFLRSVSATTLVTGTVFCDQCKDGERSLIDFPLSGAKVAVECGGADGALTAYGEDETNWSGSYSVFFEGSPDLSGCYARVVEAPPECGAAAGPARGLTILFRMFGQGMYVVGPLLTEPQEPTGSCPRAAAKPTLALPPPPSRPAPPPAPTDWRTHPLPPPRQIPLFEASACPFDKWMNPQYKCSWKVVSPDTRVVVAFGPVAAGRYGMDMTLWEGLQGRGDLYRTLLREGTAALLNSYNSFGFFYSTLSVIDLMNRALVGSQQEVLMAAMRFRRANSGDFGAGSVGCNLSPCNS</sequence>
<feature type="compositionally biased region" description="Pro residues" evidence="1">
    <location>
        <begin position="182"/>
        <end position="196"/>
    </location>
</feature>
<protein>
    <submittedName>
        <fullName evidence="2">Uncharacterized protein</fullName>
    </submittedName>
</protein>
<organism evidence="2 3">
    <name type="scientific">Canna indica</name>
    <name type="common">Indian-shot</name>
    <dbReference type="NCBI Taxonomy" id="4628"/>
    <lineage>
        <taxon>Eukaryota</taxon>
        <taxon>Viridiplantae</taxon>
        <taxon>Streptophyta</taxon>
        <taxon>Embryophyta</taxon>
        <taxon>Tracheophyta</taxon>
        <taxon>Spermatophyta</taxon>
        <taxon>Magnoliopsida</taxon>
        <taxon>Liliopsida</taxon>
        <taxon>Zingiberales</taxon>
        <taxon>Cannaceae</taxon>
        <taxon>Canna</taxon>
    </lineage>
</organism>
<accession>A0AAQ3KGP5</accession>
<dbReference type="Pfam" id="PF01190">
    <property type="entry name" value="Pollen_Ole_e_1"/>
    <property type="match status" value="1"/>
</dbReference>
<reference evidence="2 3" key="1">
    <citation type="submission" date="2023-10" db="EMBL/GenBank/DDBJ databases">
        <title>Chromosome-scale genome assembly provides insights into flower coloration mechanisms of Canna indica.</title>
        <authorList>
            <person name="Li C."/>
        </authorList>
    </citation>
    <scope>NUCLEOTIDE SEQUENCE [LARGE SCALE GENOMIC DNA]</scope>
    <source>
        <tissue evidence="2">Flower</tissue>
    </source>
</reference>
<dbReference type="Proteomes" id="UP001327560">
    <property type="component" value="Chromosome 4"/>
</dbReference>
<proteinExistence type="predicted"/>
<evidence type="ECO:0000256" key="1">
    <source>
        <dbReference type="SAM" id="MobiDB-lite"/>
    </source>
</evidence>
<evidence type="ECO:0000313" key="2">
    <source>
        <dbReference type="EMBL" id="WOL05927.1"/>
    </source>
</evidence>
<gene>
    <name evidence="2" type="ORF">Cni_G14658</name>
</gene>
<dbReference type="EMBL" id="CP136893">
    <property type="protein sequence ID" value="WOL05927.1"/>
    <property type="molecule type" value="Genomic_DNA"/>
</dbReference>
<name>A0AAQ3KGP5_9LILI</name>
<dbReference type="AlphaFoldDB" id="A0AAQ3KGP5"/>
<evidence type="ECO:0000313" key="3">
    <source>
        <dbReference type="Proteomes" id="UP001327560"/>
    </source>
</evidence>
<feature type="region of interest" description="Disordered" evidence="1">
    <location>
        <begin position="167"/>
        <end position="200"/>
    </location>
</feature>
<keyword evidence="3" id="KW-1185">Reference proteome</keyword>
<dbReference type="PANTHER" id="PTHR33210:SF24">
    <property type="entry name" value="POLLEN OLE E 1 ALLERGEN AND EXTENSIN FAMILY PROTEIN"/>
    <property type="match status" value="1"/>
</dbReference>
<dbReference type="PANTHER" id="PTHR33210">
    <property type="entry name" value="PROTODERMAL FACTOR 1"/>
    <property type="match status" value="1"/>
</dbReference>
<dbReference type="InterPro" id="IPR039923">
    <property type="entry name" value="Protodermal_1"/>
</dbReference>